<accession>J3LCN8</accession>
<dbReference type="Gramene" id="OB02G24050.1">
    <property type="protein sequence ID" value="OB02G24050.1"/>
    <property type="gene ID" value="OB02G24050"/>
</dbReference>
<organism evidence="2">
    <name type="scientific">Oryza brachyantha</name>
    <name type="common">malo sina</name>
    <dbReference type="NCBI Taxonomy" id="4533"/>
    <lineage>
        <taxon>Eukaryota</taxon>
        <taxon>Viridiplantae</taxon>
        <taxon>Streptophyta</taxon>
        <taxon>Embryophyta</taxon>
        <taxon>Tracheophyta</taxon>
        <taxon>Spermatophyta</taxon>
        <taxon>Magnoliopsida</taxon>
        <taxon>Liliopsida</taxon>
        <taxon>Poales</taxon>
        <taxon>Poaceae</taxon>
        <taxon>BOP clade</taxon>
        <taxon>Oryzoideae</taxon>
        <taxon>Oryzeae</taxon>
        <taxon>Oryzinae</taxon>
        <taxon>Oryza</taxon>
    </lineage>
</organism>
<name>J3LCN8_ORYBR</name>
<keyword evidence="3" id="KW-1185">Reference proteome</keyword>
<reference evidence="2" key="1">
    <citation type="submission" date="2013-04" db="UniProtKB">
        <authorList>
            <consortium name="EnsemblPlants"/>
        </authorList>
    </citation>
    <scope>IDENTIFICATION</scope>
</reference>
<dbReference type="AlphaFoldDB" id="J3LCN8"/>
<dbReference type="STRING" id="4533.J3LCN8"/>
<evidence type="ECO:0008006" key="4">
    <source>
        <dbReference type="Google" id="ProtNLM"/>
    </source>
</evidence>
<dbReference type="EnsemblPlants" id="OB02G24050.1">
    <property type="protein sequence ID" value="OB02G24050.1"/>
    <property type="gene ID" value="OB02G24050"/>
</dbReference>
<sequence length="308" mass="34594">MASTSSSLDTPYEIPNQLKNQIIISSPNPRFYFLGPMGNLDPTDIICSEANRISFKNAQLNASDWTQSFRFFPARMVGQIGYSVPPLDILMLTGLNIMTHVNPLNLRGTFQHRLQTKGVGGWSGDISHRKDSGTADHREHSAFLNLWLERFVFCGQTLGPTTNFENMAERLADGGPVPLDFQDYEAPSILRLDEVQTRQMLIGKLLFCPYPVFVTERALCSIWKRMQRKTLNEMSNITFTISWMSPIKHQESTGVRVASEWKGPSGSASTSVGVEDASGSVEGWRRHQRDAGEQRRETADGGWDAYEQ</sequence>
<feature type="region of interest" description="Disordered" evidence="1">
    <location>
        <begin position="259"/>
        <end position="308"/>
    </location>
</feature>
<evidence type="ECO:0000256" key="1">
    <source>
        <dbReference type="SAM" id="MobiDB-lite"/>
    </source>
</evidence>
<dbReference type="HOGENOM" id="CLU_904230_0_0_1"/>
<evidence type="ECO:0000313" key="3">
    <source>
        <dbReference type="Proteomes" id="UP000006038"/>
    </source>
</evidence>
<proteinExistence type="predicted"/>
<feature type="compositionally biased region" description="Basic and acidic residues" evidence="1">
    <location>
        <begin position="283"/>
        <end position="299"/>
    </location>
</feature>
<protein>
    <recommendedName>
        <fullName evidence="4">Aminotransferase-like plant mobile domain-containing protein</fullName>
    </recommendedName>
</protein>
<dbReference type="Proteomes" id="UP000006038">
    <property type="component" value="Unassembled WGS sequence"/>
</dbReference>
<evidence type="ECO:0000313" key="2">
    <source>
        <dbReference type="EnsemblPlants" id="OB02G24050.1"/>
    </source>
</evidence>